<evidence type="ECO:0000256" key="4">
    <source>
        <dbReference type="ARBA" id="ARBA00023040"/>
    </source>
</evidence>
<feature type="transmembrane region" description="Helical" evidence="8">
    <location>
        <begin position="180"/>
        <end position="204"/>
    </location>
</feature>
<feature type="transmembrane region" description="Helical" evidence="8">
    <location>
        <begin position="53"/>
        <end position="75"/>
    </location>
</feature>
<evidence type="ECO:0000256" key="1">
    <source>
        <dbReference type="ARBA" id="ARBA00004141"/>
    </source>
</evidence>
<evidence type="ECO:0000256" key="7">
    <source>
        <dbReference type="ARBA" id="ARBA00023224"/>
    </source>
</evidence>
<feature type="transmembrane region" description="Helical" evidence="8">
    <location>
        <begin position="134"/>
        <end position="160"/>
    </location>
</feature>
<keyword evidence="7" id="KW-0807">Transducer</keyword>
<protein>
    <recommendedName>
        <fullName evidence="9">G-protein coupled receptors family 1 profile domain-containing protein</fullName>
    </recommendedName>
</protein>
<keyword evidence="6" id="KW-0675">Receptor</keyword>
<evidence type="ECO:0000256" key="3">
    <source>
        <dbReference type="ARBA" id="ARBA00022989"/>
    </source>
</evidence>
<dbReference type="PANTHER" id="PTHR24243">
    <property type="entry name" value="G-PROTEIN COUPLED RECEPTOR"/>
    <property type="match status" value="1"/>
</dbReference>
<feature type="transmembrane region" description="Helical" evidence="8">
    <location>
        <begin position="277"/>
        <end position="303"/>
    </location>
</feature>
<evidence type="ECO:0000256" key="6">
    <source>
        <dbReference type="ARBA" id="ARBA00023170"/>
    </source>
</evidence>
<evidence type="ECO:0000256" key="5">
    <source>
        <dbReference type="ARBA" id="ARBA00023136"/>
    </source>
</evidence>
<evidence type="ECO:0000256" key="8">
    <source>
        <dbReference type="SAM" id="Phobius"/>
    </source>
</evidence>
<dbReference type="EMBL" id="CAJNOE010000164">
    <property type="protein sequence ID" value="CAF0999555.1"/>
    <property type="molecule type" value="Genomic_DNA"/>
</dbReference>
<name>A0A814GQ70_9BILA</name>
<feature type="transmembrane region" description="Helical" evidence="8">
    <location>
        <begin position="21"/>
        <end position="41"/>
    </location>
</feature>
<comment type="caution">
    <text evidence="10">The sequence shown here is derived from an EMBL/GenBank/DDBJ whole genome shotgun (WGS) entry which is preliminary data.</text>
</comment>
<dbReference type="GO" id="GO:0016020">
    <property type="term" value="C:membrane"/>
    <property type="evidence" value="ECO:0007669"/>
    <property type="project" value="UniProtKB-SubCell"/>
</dbReference>
<proteinExistence type="predicted"/>
<feature type="transmembrane region" description="Helical" evidence="8">
    <location>
        <begin position="95"/>
        <end position="114"/>
    </location>
</feature>
<dbReference type="Gene3D" id="1.20.1070.10">
    <property type="entry name" value="Rhodopsin 7-helix transmembrane proteins"/>
    <property type="match status" value="1"/>
</dbReference>
<comment type="subcellular location">
    <subcellularLocation>
        <location evidence="1">Membrane</location>
        <topology evidence="1">Multi-pass membrane protein</topology>
    </subcellularLocation>
</comment>
<dbReference type="InterPro" id="IPR017452">
    <property type="entry name" value="GPCR_Rhodpsn_7TM"/>
</dbReference>
<reference evidence="10" key="1">
    <citation type="submission" date="2021-02" db="EMBL/GenBank/DDBJ databases">
        <authorList>
            <person name="Nowell W R."/>
        </authorList>
    </citation>
    <scope>NUCLEOTIDE SEQUENCE</scope>
</reference>
<feature type="transmembrane region" description="Helical" evidence="8">
    <location>
        <begin position="245"/>
        <end position="265"/>
    </location>
</feature>
<keyword evidence="2 8" id="KW-0812">Transmembrane</keyword>
<dbReference type="Proteomes" id="UP000663860">
    <property type="component" value="Unassembled WGS sequence"/>
</dbReference>
<feature type="domain" description="G-protein coupled receptors family 1 profile" evidence="9">
    <location>
        <begin position="33"/>
        <end position="250"/>
    </location>
</feature>
<dbReference type="GO" id="GO:0004930">
    <property type="term" value="F:G protein-coupled receptor activity"/>
    <property type="evidence" value="ECO:0007669"/>
    <property type="project" value="UniProtKB-KW"/>
</dbReference>
<accession>A0A814GQ70</accession>
<evidence type="ECO:0000313" key="10">
    <source>
        <dbReference type="EMBL" id="CAF0999555.1"/>
    </source>
</evidence>
<keyword evidence="4" id="KW-0297">G-protein coupled receptor</keyword>
<organism evidence="10 11">
    <name type="scientific">Adineta steineri</name>
    <dbReference type="NCBI Taxonomy" id="433720"/>
    <lineage>
        <taxon>Eukaryota</taxon>
        <taxon>Metazoa</taxon>
        <taxon>Spiralia</taxon>
        <taxon>Gnathifera</taxon>
        <taxon>Rotifera</taxon>
        <taxon>Eurotatoria</taxon>
        <taxon>Bdelloidea</taxon>
        <taxon>Adinetida</taxon>
        <taxon>Adinetidae</taxon>
        <taxon>Adineta</taxon>
    </lineage>
</organism>
<keyword evidence="5 8" id="KW-0472">Membrane</keyword>
<evidence type="ECO:0000259" key="9">
    <source>
        <dbReference type="PROSITE" id="PS50262"/>
    </source>
</evidence>
<gene>
    <name evidence="10" type="ORF">IZO911_LOCUS17561</name>
</gene>
<dbReference type="PANTHER" id="PTHR24243:SF208">
    <property type="entry name" value="PYROKININ-1 RECEPTOR"/>
    <property type="match status" value="1"/>
</dbReference>
<dbReference type="AlphaFoldDB" id="A0A814GQ70"/>
<sequence>MSSEVDYILSLISIQTNLYKYGGPILIILGTVSCVLSLIVFTKKNLRKNPCAIYLVSCNIDNLLQIYTTMLFVILSDGYNIDLSLYSLSFCRFRYYIQFLSTVLSPSYLILASIDRILITSRSARTRQRSTLHLTYICIIGVTLFWSLVHIHALFLTHIMEPIPNVIVCSLQPGFYLTFISYYTILIQDILIPLLMIILGAWAVRNLRKRRQVTTVTVTTVTVAVRPTQSKSTDSQLIRILMIDIGIYILFSAMMPPVLIYLQILQARSYDFGKLQFGIFLLNVAAFCTYIPFCVGFYTNFLVSKTFRYEVKNIIKR</sequence>
<keyword evidence="3 8" id="KW-1133">Transmembrane helix</keyword>
<dbReference type="PROSITE" id="PS50262">
    <property type="entry name" value="G_PROTEIN_RECEP_F1_2"/>
    <property type="match status" value="1"/>
</dbReference>
<dbReference type="SUPFAM" id="SSF81321">
    <property type="entry name" value="Family A G protein-coupled receptor-like"/>
    <property type="match status" value="1"/>
</dbReference>
<evidence type="ECO:0000256" key="2">
    <source>
        <dbReference type="ARBA" id="ARBA00022692"/>
    </source>
</evidence>
<evidence type="ECO:0000313" key="11">
    <source>
        <dbReference type="Proteomes" id="UP000663860"/>
    </source>
</evidence>